<dbReference type="InterPro" id="IPR029021">
    <property type="entry name" value="Prot-tyrosine_phosphatase-like"/>
</dbReference>
<evidence type="ECO:0000313" key="1">
    <source>
        <dbReference type="EMBL" id="MFC4538323.1"/>
    </source>
</evidence>
<dbReference type="RefSeq" id="WP_246967758.1">
    <property type="nucleotide sequence ID" value="NZ_JAKGAN010000001.1"/>
</dbReference>
<gene>
    <name evidence="1" type="ORF">ACFO0U_05985</name>
</gene>
<accession>A0ABV9CZ82</accession>
<organism evidence="1 2">
    <name type="scientific">Chromohalobacter sarecensis</name>
    <dbReference type="NCBI Taxonomy" id="245294"/>
    <lineage>
        <taxon>Bacteria</taxon>
        <taxon>Pseudomonadati</taxon>
        <taxon>Pseudomonadota</taxon>
        <taxon>Gammaproteobacteria</taxon>
        <taxon>Oceanospirillales</taxon>
        <taxon>Halomonadaceae</taxon>
        <taxon>Chromohalobacter</taxon>
    </lineage>
</organism>
<dbReference type="Proteomes" id="UP001596030">
    <property type="component" value="Unassembled WGS sequence"/>
</dbReference>
<proteinExistence type="predicted"/>
<evidence type="ECO:0000313" key="2">
    <source>
        <dbReference type="Proteomes" id="UP001596030"/>
    </source>
</evidence>
<reference evidence="2" key="1">
    <citation type="journal article" date="2019" name="Int. J. Syst. Evol. Microbiol.">
        <title>The Global Catalogue of Microorganisms (GCM) 10K type strain sequencing project: providing services to taxonomists for standard genome sequencing and annotation.</title>
        <authorList>
            <consortium name="The Broad Institute Genomics Platform"/>
            <consortium name="The Broad Institute Genome Sequencing Center for Infectious Disease"/>
            <person name="Wu L."/>
            <person name="Ma J."/>
        </authorList>
    </citation>
    <scope>NUCLEOTIDE SEQUENCE [LARGE SCALE GENOMIC DNA]</scope>
    <source>
        <strain evidence="2">CGMCC 1.12121</strain>
    </source>
</reference>
<name>A0ABV9CZ82_9GAMM</name>
<comment type="caution">
    <text evidence="1">The sequence shown here is derived from an EMBL/GenBank/DDBJ whole genome shotgun (WGS) entry which is preliminary data.</text>
</comment>
<evidence type="ECO:0008006" key="3">
    <source>
        <dbReference type="Google" id="ProtNLM"/>
    </source>
</evidence>
<keyword evidence="2" id="KW-1185">Reference proteome</keyword>
<dbReference type="Gene3D" id="3.90.190.10">
    <property type="entry name" value="Protein tyrosine phosphatase superfamily"/>
    <property type="match status" value="1"/>
</dbReference>
<sequence>MQEVYERVFVADATSCLAGSNEVAVVHACKIPCHQRAVGYTRNLPNSHPNYLVLERGSDLYMNIIDPPVPLFMPALFSKFLEFSKKHWDNGKKLVIHCNQGESRAPSLALLFLARALTVIDDSSYSSARGEFQKLYPRYQPGEGIHTYFTQNWAKLGQDF</sequence>
<protein>
    <recommendedName>
        <fullName evidence="3">Tyrosine specific protein phosphatases domain-containing protein</fullName>
    </recommendedName>
</protein>
<dbReference type="SUPFAM" id="SSF52799">
    <property type="entry name" value="(Phosphotyrosine protein) phosphatases II"/>
    <property type="match status" value="1"/>
</dbReference>
<dbReference type="EMBL" id="JBHSEU010000010">
    <property type="protein sequence ID" value="MFC4538323.1"/>
    <property type="molecule type" value="Genomic_DNA"/>
</dbReference>